<feature type="compositionally biased region" description="Basic and acidic residues" evidence="1">
    <location>
        <begin position="42"/>
        <end position="57"/>
    </location>
</feature>
<name>A0ABM1TN31_LIMPO</name>
<sequence>MLQINTEDSQTEGNVPSTGKRNPFDFFSNIFRRKGKDTEIYVRDRSEDPLAETERGSNPKNGTFLSDSIYQSTSQLLSSSRNRKHANVYTHCPVPHPEMETLCLSREDNPYIQEKLKKVGSDHDFPDTAFSSPPTLDKEKLINTDGTSEQEETGGSMHVHLIRSPPPGFPRNITEFVFSDKKYTPRHSPKKIRQPHDLHFPTETTSTAPRRRPSLPHGDDLHCLTETSFTGNRSKKHSSQKLGLRASSSSLPSLEVLQKRDTKRNLNPLFSKTGLNVIDPGIKKILLSQKQKLFSGNTHACVSNDRNCGKVVL</sequence>
<protein>
    <submittedName>
        <fullName evidence="3">Uncharacterized protein LOC111089312</fullName>
    </submittedName>
</protein>
<accession>A0ABM1TN31</accession>
<feature type="compositionally biased region" description="Basic residues" evidence="1">
    <location>
        <begin position="184"/>
        <end position="193"/>
    </location>
</feature>
<dbReference type="RefSeq" id="XP_022257287.1">
    <property type="nucleotide sequence ID" value="XM_022401579.1"/>
</dbReference>
<evidence type="ECO:0000256" key="1">
    <source>
        <dbReference type="SAM" id="MobiDB-lite"/>
    </source>
</evidence>
<keyword evidence="2" id="KW-1185">Reference proteome</keyword>
<feature type="compositionally biased region" description="Polar residues" evidence="1">
    <location>
        <begin position="1"/>
        <end position="20"/>
    </location>
</feature>
<feature type="region of interest" description="Disordered" evidence="1">
    <location>
        <begin position="1"/>
        <end position="26"/>
    </location>
</feature>
<feature type="region of interest" description="Disordered" evidence="1">
    <location>
        <begin position="180"/>
        <end position="247"/>
    </location>
</feature>
<reference evidence="3" key="1">
    <citation type="submission" date="2025-08" db="UniProtKB">
        <authorList>
            <consortium name="RefSeq"/>
        </authorList>
    </citation>
    <scope>IDENTIFICATION</scope>
    <source>
        <tissue evidence="3">Muscle</tissue>
    </source>
</reference>
<evidence type="ECO:0000313" key="2">
    <source>
        <dbReference type="Proteomes" id="UP000694941"/>
    </source>
</evidence>
<dbReference type="Proteomes" id="UP000694941">
    <property type="component" value="Unplaced"/>
</dbReference>
<feature type="region of interest" description="Disordered" evidence="1">
    <location>
        <begin position="42"/>
        <end position="66"/>
    </location>
</feature>
<gene>
    <name evidence="3" type="primary">LOC111089312</name>
</gene>
<evidence type="ECO:0000313" key="3">
    <source>
        <dbReference type="RefSeq" id="XP_022257287.1"/>
    </source>
</evidence>
<proteinExistence type="predicted"/>
<feature type="non-terminal residue" evidence="3">
    <location>
        <position position="313"/>
    </location>
</feature>
<organism evidence="2 3">
    <name type="scientific">Limulus polyphemus</name>
    <name type="common">Atlantic horseshoe crab</name>
    <dbReference type="NCBI Taxonomy" id="6850"/>
    <lineage>
        <taxon>Eukaryota</taxon>
        <taxon>Metazoa</taxon>
        <taxon>Ecdysozoa</taxon>
        <taxon>Arthropoda</taxon>
        <taxon>Chelicerata</taxon>
        <taxon>Merostomata</taxon>
        <taxon>Xiphosura</taxon>
        <taxon>Limulidae</taxon>
        <taxon>Limulus</taxon>
    </lineage>
</organism>
<dbReference type="GeneID" id="111089312"/>